<gene>
    <name evidence="1" type="ORF">DB30_07435</name>
</gene>
<comment type="caution">
    <text evidence="1">The sequence shown here is derived from an EMBL/GenBank/DDBJ whole genome shotgun (WGS) entry which is preliminary data.</text>
</comment>
<sequence>MAALLLALVSLSEACLHEVPVTEPASDHAALEETLNVEQLEQLLWPKTQDRWDPVTERELVALEDLVVTLLERAETGYFGPAKLARVERLLAVTALELRVVEVRLDPNGNTSGDQQGEPLWVLSEPAHDRRGRGAYVFRIGQLDPRRRGGVEHLLQAPHSRFDKHTGALALGLFVERHVGVQPARALFVNSSHRYRQFDGTRDPVVPPSRNPADAAHRVDHPLARVTAVALRKRPIVVVQLHGFERDSALADPEMIISSGERHPSEASEGVLRRLRAAFPKLSIAQYGVDANRLGGETNVQGEAARTAGRCFVHVEMAETPREQLLADRAARRRFAAALLGADKKELRRGCQ</sequence>
<dbReference type="Proteomes" id="UP000031599">
    <property type="component" value="Unassembled WGS sequence"/>
</dbReference>
<protein>
    <submittedName>
        <fullName evidence="1">Uncharacterized protein</fullName>
    </submittedName>
</protein>
<name>A0A0C2CWE5_9BACT</name>
<dbReference type="AlphaFoldDB" id="A0A0C2CWE5"/>
<dbReference type="EMBL" id="JMCC02000084">
    <property type="protein sequence ID" value="KIG13940.1"/>
    <property type="molecule type" value="Genomic_DNA"/>
</dbReference>
<accession>A0A0C2CWE5</accession>
<evidence type="ECO:0000313" key="1">
    <source>
        <dbReference type="EMBL" id="KIG13940.1"/>
    </source>
</evidence>
<proteinExistence type="predicted"/>
<reference evidence="1 2" key="1">
    <citation type="submission" date="2014-12" db="EMBL/GenBank/DDBJ databases">
        <title>Genome assembly of Enhygromyxa salina DSM 15201.</title>
        <authorList>
            <person name="Sharma G."/>
            <person name="Subramanian S."/>
        </authorList>
    </citation>
    <scope>NUCLEOTIDE SEQUENCE [LARGE SCALE GENOMIC DNA]</scope>
    <source>
        <strain evidence="1 2">DSM 15201</strain>
    </source>
</reference>
<evidence type="ECO:0000313" key="2">
    <source>
        <dbReference type="Proteomes" id="UP000031599"/>
    </source>
</evidence>
<organism evidence="1 2">
    <name type="scientific">Enhygromyxa salina</name>
    <dbReference type="NCBI Taxonomy" id="215803"/>
    <lineage>
        <taxon>Bacteria</taxon>
        <taxon>Pseudomonadati</taxon>
        <taxon>Myxococcota</taxon>
        <taxon>Polyangia</taxon>
        <taxon>Nannocystales</taxon>
        <taxon>Nannocystaceae</taxon>
        <taxon>Enhygromyxa</taxon>
    </lineage>
</organism>